<reference evidence="1" key="1">
    <citation type="journal article" date="2013" name="Environ. Microbiol.">
        <title>Microbiota from the distal guts of lean and obese adolescents exhibit partial functional redundancy besides clear differences in community structure.</title>
        <authorList>
            <person name="Ferrer M."/>
            <person name="Ruiz A."/>
            <person name="Lanza F."/>
            <person name="Haange S.B."/>
            <person name="Oberbach A."/>
            <person name="Till H."/>
            <person name="Bargiela R."/>
            <person name="Campoy C."/>
            <person name="Segura M.T."/>
            <person name="Richter M."/>
            <person name="von Bergen M."/>
            <person name="Seifert J."/>
            <person name="Suarez A."/>
        </authorList>
    </citation>
    <scope>NUCLEOTIDE SEQUENCE</scope>
</reference>
<evidence type="ECO:0000313" key="1">
    <source>
        <dbReference type="EMBL" id="EKC72885.1"/>
    </source>
</evidence>
<dbReference type="AlphaFoldDB" id="K1U3B9"/>
<sequence>MPENGKSCIDGDIVYKDGVSTFL</sequence>
<accession>K1U3B9</accession>
<proteinExistence type="predicted"/>
<dbReference type="EMBL" id="AJWY01004262">
    <property type="protein sequence ID" value="EKC72885.1"/>
    <property type="molecule type" value="Genomic_DNA"/>
</dbReference>
<organism evidence="1">
    <name type="scientific">human gut metagenome</name>
    <dbReference type="NCBI Taxonomy" id="408170"/>
    <lineage>
        <taxon>unclassified sequences</taxon>
        <taxon>metagenomes</taxon>
        <taxon>organismal metagenomes</taxon>
    </lineage>
</organism>
<name>K1U3B9_9ZZZZ</name>
<protein>
    <submittedName>
        <fullName evidence="1">Uncharacterized protein</fullName>
    </submittedName>
</protein>
<gene>
    <name evidence="1" type="ORF">LEA_06510</name>
</gene>
<comment type="caution">
    <text evidence="1">The sequence shown here is derived from an EMBL/GenBank/DDBJ whole genome shotgun (WGS) entry which is preliminary data.</text>
</comment>